<feature type="chain" id="PRO_5047348394" evidence="1">
    <location>
        <begin position="36"/>
        <end position="286"/>
    </location>
</feature>
<dbReference type="InterPro" id="IPR010496">
    <property type="entry name" value="AL/BT2_dom"/>
</dbReference>
<keyword evidence="4" id="KW-1185">Reference proteome</keyword>
<feature type="domain" description="3-keto-alpha-glucoside-1,2-lyase/3-keto-2-hydroxy-glucal hydratase" evidence="2">
    <location>
        <begin position="40"/>
        <end position="276"/>
    </location>
</feature>
<proteinExistence type="predicted"/>
<dbReference type="Gene3D" id="2.60.120.560">
    <property type="entry name" value="Exo-inulinase, domain 1"/>
    <property type="match status" value="1"/>
</dbReference>
<dbReference type="Pfam" id="PF06439">
    <property type="entry name" value="3keto-disac_hyd"/>
    <property type="match status" value="1"/>
</dbReference>
<evidence type="ECO:0000313" key="3">
    <source>
        <dbReference type="EMBL" id="QBQ35451.1"/>
    </source>
</evidence>
<gene>
    <name evidence="3" type="ORF">E1742_04180</name>
</gene>
<evidence type="ECO:0000259" key="2">
    <source>
        <dbReference type="Pfam" id="PF06439"/>
    </source>
</evidence>
<name>A0ABX5S7L5_9BURK</name>
<accession>A0ABX5S7L5</accession>
<feature type="signal peptide" evidence="1">
    <location>
        <begin position="1"/>
        <end position="35"/>
    </location>
</feature>
<reference evidence="3 4" key="1">
    <citation type="submission" date="2019-03" db="EMBL/GenBank/DDBJ databases">
        <title>Draft Genome Sequences of Six Type Strains of the Genus Massilia.</title>
        <authorList>
            <person name="Miess H."/>
            <person name="Frediansyhah A."/>
            <person name="Gross H."/>
        </authorList>
    </citation>
    <scope>NUCLEOTIDE SEQUENCE [LARGE SCALE GENOMIC DNA]</scope>
    <source>
        <strain evidence="3 4">DSM 17505</strain>
    </source>
</reference>
<organism evidence="3 4">
    <name type="scientific">Pseudoduganella plicata</name>
    <dbReference type="NCBI Taxonomy" id="321984"/>
    <lineage>
        <taxon>Bacteria</taxon>
        <taxon>Pseudomonadati</taxon>
        <taxon>Pseudomonadota</taxon>
        <taxon>Betaproteobacteria</taxon>
        <taxon>Burkholderiales</taxon>
        <taxon>Oxalobacteraceae</taxon>
        <taxon>Telluria group</taxon>
        <taxon>Pseudoduganella</taxon>
    </lineage>
</organism>
<dbReference type="Proteomes" id="UP000294359">
    <property type="component" value="Chromosome"/>
</dbReference>
<protein>
    <submittedName>
        <fullName evidence="3">DUF1080 domain-containing protein</fullName>
    </submittedName>
</protein>
<dbReference type="EMBL" id="CP038026">
    <property type="protein sequence ID" value="QBQ35451.1"/>
    <property type="molecule type" value="Genomic_DNA"/>
</dbReference>
<sequence>MRYFSTTGQPMTTLRTAARAALLLAALGLAGLAHGADQPWTTLFNGKDLTGWTTWVSMQPTSDNMKAPTTVRGLNNDPKGVFTVVDGMLRVSGEEWGAVSTTQEYGNFHLSFDVRWGTKKWFPRLDAPRDSGLLYYAVGPEGAQSGHWMRSHEFQIQEGDCGDYHSLDGVTVDAHVGDANAGDWKFYRYDPAQPLRTGLASRILKRGTFEKPAGEWNTMEVIADGKTVIHKVNGHEVLRVENSRQPLNGTMVPLTRGKFSIQSEGAETFYRNIRVRALDGAAAAQP</sequence>
<evidence type="ECO:0000313" key="4">
    <source>
        <dbReference type="Proteomes" id="UP000294359"/>
    </source>
</evidence>
<evidence type="ECO:0000256" key="1">
    <source>
        <dbReference type="SAM" id="SignalP"/>
    </source>
</evidence>
<keyword evidence="1" id="KW-0732">Signal</keyword>